<name>A0A5M3MM26_CONPW</name>
<dbReference type="EMBL" id="JH711579">
    <property type="protein sequence ID" value="EIW80163.1"/>
    <property type="molecule type" value="Genomic_DNA"/>
</dbReference>
<dbReference type="InterPro" id="IPR010856">
    <property type="entry name" value="Gig2-like"/>
</dbReference>
<evidence type="ECO:0000313" key="2">
    <source>
        <dbReference type="Proteomes" id="UP000053558"/>
    </source>
</evidence>
<dbReference type="KEGG" id="cput:CONPUDRAFT_105093"/>
<dbReference type="Pfam" id="PF07350">
    <property type="entry name" value="Gig2-like"/>
    <property type="match status" value="1"/>
</dbReference>
<proteinExistence type="predicted"/>
<sequence>MAFRTNLLVSHQVLRRPTAASSLLATAFRRELASAATQRRARHQEGDISDVFTTLGPQGAAQVLPQRFAELKRAILDGFGTSTAALEESWRQVCGELEVRAEEIKKLGGEAIPRIDYTDVEKGLSQDQVKQVKEAGVVVVSGAVPCKEALEWKRSIRDYVAANPSVRGYPQDNIQVYELYNTRAQMLARTHPAILNTQRALLEMWHSSSPEDAPCDFSTPVSYFDRVRIRNPGDKSFTLGPHVDGGSIERWEDTLYRRVYGNILRGGDSWKRYDPYDVRYRLNAKHDLYQTPNQCTALRCWQGWTSLSTTTAGEGTLRVLPMLSLSTAYIILRPFFRPRVSLMSLRGASSLSHEAWEVDLETPSFPGSPIRKGQELNEVTHPHLGLENTMISVPRIDPGDQVYWHCDTVHAVESVHGGSGDSSVMYIPAAPLCIKNAHYLRDQRETFTHGYPAPDFPGGEGESKFVNRYLPRHITTSEARQALGFEPFTSTVNTALTDEANKVLFG</sequence>
<gene>
    <name evidence="1" type="ORF">CONPUDRAFT_105093</name>
</gene>
<dbReference type="RefSeq" id="XP_007769180.1">
    <property type="nucleotide sequence ID" value="XM_007770990.1"/>
</dbReference>
<organism evidence="1 2">
    <name type="scientific">Coniophora puteana (strain RWD-64-598)</name>
    <name type="common">Brown rot fungus</name>
    <dbReference type="NCBI Taxonomy" id="741705"/>
    <lineage>
        <taxon>Eukaryota</taxon>
        <taxon>Fungi</taxon>
        <taxon>Dikarya</taxon>
        <taxon>Basidiomycota</taxon>
        <taxon>Agaricomycotina</taxon>
        <taxon>Agaricomycetes</taxon>
        <taxon>Agaricomycetidae</taxon>
        <taxon>Boletales</taxon>
        <taxon>Coniophorineae</taxon>
        <taxon>Coniophoraceae</taxon>
        <taxon>Coniophora</taxon>
    </lineage>
</organism>
<comment type="caution">
    <text evidence="1">The sequence shown here is derived from an EMBL/GenBank/DDBJ whole genome shotgun (WGS) entry which is preliminary data.</text>
</comment>
<dbReference type="Gene3D" id="2.60.120.330">
    <property type="entry name" value="B-lactam Antibiotic, Isopenicillin N Synthase, Chain"/>
    <property type="match status" value="1"/>
</dbReference>
<dbReference type="SUPFAM" id="SSF51197">
    <property type="entry name" value="Clavaminate synthase-like"/>
    <property type="match status" value="1"/>
</dbReference>
<protein>
    <submittedName>
        <fullName evidence="1">DUF1479-domain-containing protein</fullName>
    </submittedName>
</protein>
<dbReference type="InterPro" id="IPR027443">
    <property type="entry name" value="IPNS-like_sf"/>
</dbReference>
<reference evidence="2" key="1">
    <citation type="journal article" date="2012" name="Science">
        <title>The Paleozoic origin of enzymatic lignin decomposition reconstructed from 31 fungal genomes.</title>
        <authorList>
            <person name="Floudas D."/>
            <person name="Binder M."/>
            <person name="Riley R."/>
            <person name="Barry K."/>
            <person name="Blanchette R.A."/>
            <person name="Henrissat B."/>
            <person name="Martinez A.T."/>
            <person name="Otillar R."/>
            <person name="Spatafora J.W."/>
            <person name="Yadav J.S."/>
            <person name="Aerts A."/>
            <person name="Benoit I."/>
            <person name="Boyd A."/>
            <person name="Carlson A."/>
            <person name="Copeland A."/>
            <person name="Coutinho P.M."/>
            <person name="de Vries R.P."/>
            <person name="Ferreira P."/>
            <person name="Findley K."/>
            <person name="Foster B."/>
            <person name="Gaskell J."/>
            <person name="Glotzer D."/>
            <person name="Gorecki P."/>
            <person name="Heitman J."/>
            <person name="Hesse C."/>
            <person name="Hori C."/>
            <person name="Igarashi K."/>
            <person name="Jurgens J.A."/>
            <person name="Kallen N."/>
            <person name="Kersten P."/>
            <person name="Kohler A."/>
            <person name="Kuees U."/>
            <person name="Kumar T.K.A."/>
            <person name="Kuo A."/>
            <person name="LaButti K."/>
            <person name="Larrondo L.F."/>
            <person name="Lindquist E."/>
            <person name="Ling A."/>
            <person name="Lombard V."/>
            <person name="Lucas S."/>
            <person name="Lundell T."/>
            <person name="Martin R."/>
            <person name="McLaughlin D.J."/>
            <person name="Morgenstern I."/>
            <person name="Morin E."/>
            <person name="Murat C."/>
            <person name="Nagy L.G."/>
            <person name="Nolan M."/>
            <person name="Ohm R.A."/>
            <person name="Patyshakuliyeva A."/>
            <person name="Rokas A."/>
            <person name="Ruiz-Duenas F.J."/>
            <person name="Sabat G."/>
            <person name="Salamov A."/>
            <person name="Samejima M."/>
            <person name="Schmutz J."/>
            <person name="Slot J.C."/>
            <person name="St John F."/>
            <person name="Stenlid J."/>
            <person name="Sun H."/>
            <person name="Sun S."/>
            <person name="Syed K."/>
            <person name="Tsang A."/>
            <person name="Wiebenga A."/>
            <person name="Young D."/>
            <person name="Pisabarro A."/>
            <person name="Eastwood D.C."/>
            <person name="Martin F."/>
            <person name="Cullen D."/>
            <person name="Grigoriev I.V."/>
            <person name="Hibbett D.S."/>
        </authorList>
    </citation>
    <scope>NUCLEOTIDE SEQUENCE [LARGE SCALE GENOMIC DNA]</scope>
    <source>
        <strain evidence="2">RWD-64-598 SS2</strain>
    </source>
</reference>
<dbReference type="OMA" id="ISEKWHP"/>
<dbReference type="AlphaFoldDB" id="A0A5M3MM26"/>
<dbReference type="OrthoDB" id="8249012at2759"/>
<dbReference type="Proteomes" id="UP000053558">
    <property type="component" value="Unassembled WGS sequence"/>
</dbReference>
<dbReference type="PANTHER" id="PTHR30613">
    <property type="entry name" value="UNCHARACTERIZED PROTEIN YBIU-RELATED"/>
    <property type="match status" value="1"/>
</dbReference>
<accession>A0A5M3MM26</accession>
<dbReference type="PANTHER" id="PTHR30613:SF1">
    <property type="entry name" value="DUF1479 DOMAIN PROTEIN (AFU_ORTHOLOGUE AFUA_5G09280)"/>
    <property type="match status" value="1"/>
</dbReference>
<evidence type="ECO:0000313" key="1">
    <source>
        <dbReference type="EMBL" id="EIW80163.1"/>
    </source>
</evidence>
<dbReference type="GeneID" id="19198514"/>
<keyword evidence="2" id="KW-1185">Reference proteome</keyword>